<evidence type="ECO:0000313" key="2">
    <source>
        <dbReference type="EMBL" id="HCK23501.1"/>
    </source>
</evidence>
<accession>A0A3D2SDU5</accession>
<evidence type="ECO:0000313" key="3">
    <source>
        <dbReference type="Proteomes" id="UP000263098"/>
    </source>
</evidence>
<gene>
    <name evidence="2" type="ORF">DHW31_01730</name>
</gene>
<dbReference type="EMBL" id="DPVG01000064">
    <property type="protein sequence ID" value="HCK23501.1"/>
    <property type="molecule type" value="Genomic_DNA"/>
</dbReference>
<protein>
    <submittedName>
        <fullName evidence="2">Uncharacterized protein</fullName>
    </submittedName>
</protein>
<sequence>MPSTGGEYKPYAYGLFDDISSLKIKLLEGYKYKFSCTMLTDGKNKITYYQHDNAYSVPFHAYNGSDGLLLSISTSFVIGSYKCDYLDKGNSNLTIDSKSYAHPNIDRYYGETIDYTPADNSSVSINMKRVSFGAKIIAEGLTEGKLNITLDKAPSMIIPYPSTEVQGIFTFENSYPSGMTWTQDTYTETIPISISWTKADGAVVPLVTQDITFTRNMLTTITVKVKDSSLSNGLSVSQESAEMGNGGSVVIDTSNSTDT</sequence>
<proteinExistence type="predicted"/>
<organism evidence="2 3">
    <name type="scientific">Bacteroides graminisolvens</name>
    <dbReference type="NCBI Taxonomy" id="477666"/>
    <lineage>
        <taxon>Bacteria</taxon>
        <taxon>Pseudomonadati</taxon>
        <taxon>Bacteroidota</taxon>
        <taxon>Bacteroidia</taxon>
        <taxon>Bacteroidales</taxon>
        <taxon>Bacteroidaceae</taxon>
        <taxon>Bacteroides</taxon>
    </lineage>
</organism>
<name>A0A3D2SDU5_9BACE</name>
<comment type="caution">
    <text evidence="2">The sequence shown here is derived from an EMBL/GenBank/DDBJ whole genome shotgun (WGS) entry which is preliminary data.</text>
</comment>
<evidence type="ECO:0000256" key="1">
    <source>
        <dbReference type="SAM" id="MobiDB-lite"/>
    </source>
</evidence>
<reference evidence="2 3" key="1">
    <citation type="journal article" date="2018" name="Nat. Biotechnol.">
        <title>A standardized bacterial taxonomy based on genome phylogeny substantially revises the tree of life.</title>
        <authorList>
            <person name="Parks D.H."/>
            <person name="Chuvochina M."/>
            <person name="Waite D.W."/>
            <person name="Rinke C."/>
            <person name="Skarshewski A."/>
            <person name="Chaumeil P.A."/>
            <person name="Hugenholtz P."/>
        </authorList>
    </citation>
    <scope>NUCLEOTIDE SEQUENCE [LARGE SCALE GENOMIC DNA]</scope>
    <source>
        <strain evidence="2">UBA9667</strain>
    </source>
</reference>
<dbReference type="Proteomes" id="UP000263098">
    <property type="component" value="Unassembled WGS sequence"/>
</dbReference>
<feature type="region of interest" description="Disordered" evidence="1">
    <location>
        <begin position="236"/>
        <end position="259"/>
    </location>
</feature>
<dbReference type="AlphaFoldDB" id="A0A3D2SDU5"/>
<feature type="non-terminal residue" evidence="2">
    <location>
        <position position="259"/>
    </location>
</feature>